<proteinExistence type="predicted"/>
<reference evidence="5 6" key="1">
    <citation type="submission" date="2023-07" db="EMBL/GenBank/DDBJ databases">
        <title>Sequencing the genomes of 1000 actinobacteria strains.</title>
        <authorList>
            <person name="Klenk H.-P."/>
        </authorList>
    </citation>
    <scope>NUCLEOTIDE SEQUENCE [LARGE SCALE GENOMIC DNA]</scope>
    <source>
        <strain evidence="5 6">DSM 44508</strain>
    </source>
</reference>
<comment type="caution">
    <text evidence="5">The sequence shown here is derived from an EMBL/GenBank/DDBJ whole genome shotgun (WGS) entry which is preliminary data.</text>
</comment>
<feature type="compositionally biased region" description="Polar residues" evidence="3">
    <location>
        <begin position="27"/>
        <end position="48"/>
    </location>
</feature>
<sequence length="177" mass="19508">MAKRTKLSAVAGGLLLAAVAAYFGINPSDSSTQEFKTSTQSVASTTEINAAPATPHQAEKKPAPASATFPNNAFDFCYVKDLPSEAKDTIDDILRGGPFDYPDNDSRRFGNYEKELPPKNRSYYREYTVETPGLNHRGPKRIVTGGGSEQDPEKWYYTEDHYQTFCEIPDAEAPTNS</sequence>
<dbReference type="RefSeq" id="WP_277104852.1">
    <property type="nucleotide sequence ID" value="NZ_BAAAJS010000073.1"/>
</dbReference>
<feature type="region of interest" description="Disordered" evidence="3">
    <location>
        <begin position="131"/>
        <end position="153"/>
    </location>
</feature>
<evidence type="ECO:0000313" key="6">
    <source>
        <dbReference type="Proteomes" id="UP001183619"/>
    </source>
</evidence>
<feature type="region of interest" description="Disordered" evidence="3">
    <location>
        <begin position="27"/>
        <end position="66"/>
    </location>
</feature>
<evidence type="ECO:0000256" key="3">
    <source>
        <dbReference type="SAM" id="MobiDB-lite"/>
    </source>
</evidence>
<dbReference type="InterPro" id="IPR000026">
    <property type="entry name" value="N1-like"/>
</dbReference>
<keyword evidence="1" id="KW-0540">Nuclease</keyword>
<evidence type="ECO:0000256" key="2">
    <source>
        <dbReference type="ARBA" id="ARBA00022801"/>
    </source>
</evidence>
<evidence type="ECO:0000256" key="4">
    <source>
        <dbReference type="SAM" id="SignalP"/>
    </source>
</evidence>
<dbReference type="Gene3D" id="3.10.450.30">
    <property type="entry name" value="Microbial ribonucleases"/>
    <property type="match status" value="1"/>
</dbReference>
<dbReference type="Pfam" id="PF00545">
    <property type="entry name" value="Ribonuclease"/>
    <property type="match status" value="1"/>
</dbReference>
<accession>A0ABU2BCD3</accession>
<feature type="chain" id="PRO_5045488911" evidence="4">
    <location>
        <begin position="24"/>
        <end position="177"/>
    </location>
</feature>
<gene>
    <name evidence="5" type="ORF">J2S37_002834</name>
</gene>
<feature type="signal peptide" evidence="4">
    <location>
        <begin position="1"/>
        <end position="23"/>
    </location>
</feature>
<dbReference type="SUPFAM" id="SSF53933">
    <property type="entry name" value="Microbial ribonucleases"/>
    <property type="match status" value="1"/>
</dbReference>
<evidence type="ECO:0000313" key="5">
    <source>
        <dbReference type="EMBL" id="MDR7356296.1"/>
    </source>
</evidence>
<protein>
    <submittedName>
        <fullName evidence="5">Guanyl-specific ribonuclease Sa</fullName>
    </submittedName>
</protein>
<keyword evidence="2" id="KW-0378">Hydrolase</keyword>
<evidence type="ECO:0000256" key="1">
    <source>
        <dbReference type="ARBA" id="ARBA00022722"/>
    </source>
</evidence>
<dbReference type="EMBL" id="JAVDYF010000001">
    <property type="protein sequence ID" value="MDR7356296.1"/>
    <property type="molecule type" value="Genomic_DNA"/>
</dbReference>
<keyword evidence="6" id="KW-1185">Reference proteome</keyword>
<dbReference type="Proteomes" id="UP001183619">
    <property type="component" value="Unassembled WGS sequence"/>
</dbReference>
<dbReference type="InterPro" id="IPR016191">
    <property type="entry name" value="Ribonuclease/ribotoxin"/>
</dbReference>
<keyword evidence="4" id="KW-0732">Signal</keyword>
<organism evidence="5 6">
    <name type="scientific">Corynebacterium felinum</name>
    <dbReference type="NCBI Taxonomy" id="131318"/>
    <lineage>
        <taxon>Bacteria</taxon>
        <taxon>Bacillati</taxon>
        <taxon>Actinomycetota</taxon>
        <taxon>Actinomycetes</taxon>
        <taxon>Mycobacteriales</taxon>
        <taxon>Corynebacteriaceae</taxon>
        <taxon>Corynebacterium</taxon>
    </lineage>
</organism>
<name>A0ABU2BCD3_9CORY</name>